<protein>
    <submittedName>
        <fullName evidence="1">Uncharacterized protein</fullName>
    </submittedName>
</protein>
<evidence type="ECO:0000313" key="2">
    <source>
        <dbReference type="Proteomes" id="UP000225978"/>
    </source>
</evidence>
<evidence type="ECO:0000313" key="1">
    <source>
        <dbReference type="EMBL" id="APC46105.1"/>
    </source>
</evidence>
<keyword evidence="2" id="KW-1185">Reference proteome</keyword>
<reference evidence="1 2" key="1">
    <citation type="journal article" date="2017" name="Viruses">
        <title>Stumbling across the Same Phage: Comparative Genomics of Widespread Temperate Phages Infecting the Fish Pathogen Vibrio anguillarum.</title>
        <authorList>
            <person name="Kalatzis P.G."/>
            <person name="Rorbo N.I."/>
            <person name="Castillo D."/>
            <person name="Mauritzen J.J."/>
            <person name="Jorgensen J."/>
            <person name="Kokkari C."/>
            <person name="Zhang F."/>
            <person name="Katharios P."/>
            <person name="Middelboe M."/>
        </authorList>
    </citation>
    <scope>NUCLEOTIDE SEQUENCE [LARGE SCALE GENOMIC DNA]</scope>
</reference>
<sequence>MFKIYQSKADERYYGIVEVATPQRAWLCRGAKSMTAHPNSIDAMTTRGALLGVEPTYTKAKAFIDMLILMED</sequence>
<dbReference type="Proteomes" id="UP000225978">
    <property type="component" value="Segment"/>
</dbReference>
<organism evidence="1 2">
    <name type="scientific">Vibrio phage vB_VspP_pVa5</name>
    <dbReference type="NCBI Taxonomy" id="1913109"/>
    <lineage>
        <taxon>Viruses</taxon>
        <taxon>Duplodnaviria</taxon>
        <taxon>Heunggongvirae</taxon>
        <taxon>Uroviricota</taxon>
        <taxon>Caudoviricetes</taxon>
        <taxon>Schitoviridae</taxon>
        <taxon>Pontosvirinae</taxon>
        <taxon>Galateavirus</taxon>
        <taxon>Galateavirus PVA5</taxon>
    </lineage>
</organism>
<gene>
    <name evidence="1" type="ORF">vBVspPpVa5_0074</name>
</gene>
<proteinExistence type="predicted"/>
<name>A0A1J0GV89_9CAUD</name>
<accession>A0A1J0GV89</accession>
<dbReference type="EMBL" id="KX889068">
    <property type="protein sequence ID" value="APC46105.1"/>
    <property type="molecule type" value="Genomic_DNA"/>
</dbReference>